<name>A0ABP3QEX2_9PROT</name>
<gene>
    <name evidence="4" type="primary">lysM</name>
    <name evidence="4" type="ORF">GCM10009416_27890</name>
</gene>
<comment type="caution">
    <text evidence="4">The sequence shown here is derived from an EMBL/GenBank/DDBJ whole genome shotgun (WGS) entry which is preliminary data.</text>
</comment>
<organism evidence="4 5">
    <name type="scientific">Craurococcus roseus</name>
    <dbReference type="NCBI Taxonomy" id="77585"/>
    <lineage>
        <taxon>Bacteria</taxon>
        <taxon>Pseudomonadati</taxon>
        <taxon>Pseudomonadota</taxon>
        <taxon>Alphaproteobacteria</taxon>
        <taxon>Acetobacterales</taxon>
        <taxon>Acetobacteraceae</taxon>
        <taxon>Craurococcus</taxon>
    </lineage>
</organism>
<dbReference type="CDD" id="cd00118">
    <property type="entry name" value="LysM"/>
    <property type="match status" value="1"/>
</dbReference>
<dbReference type="PANTHER" id="PTHR34700">
    <property type="entry name" value="POTASSIUM BINDING PROTEIN KBP"/>
    <property type="match status" value="1"/>
</dbReference>
<evidence type="ECO:0000259" key="2">
    <source>
        <dbReference type="PROSITE" id="PS50914"/>
    </source>
</evidence>
<dbReference type="InterPro" id="IPR036779">
    <property type="entry name" value="LysM_dom_sf"/>
</dbReference>
<protein>
    <submittedName>
        <fullName evidence="4">Peptidoglycan-binding protein LysM</fullName>
    </submittedName>
</protein>
<feature type="domain" description="LysM" evidence="3">
    <location>
        <begin position="134"/>
        <end position="183"/>
    </location>
</feature>
<sequence length="186" mass="18969">MGLFSFLRDVGAKLSGHGGAYSAPTPEALANELKRLGLPADQVSMEVEGDTVHLSGNVPDAETREKIVLAVGNVEGVGKVDDGGLQGGEQTGSLAGAIGGMAQLPAGAAGTSAAGGAVSGASPQPVEQGPGGSMFYTVQKGDTLSAIAKKQYGDANAYNRIFEANRPMLEHPDRIYPGQVLRIPPR</sequence>
<feature type="compositionally biased region" description="Low complexity" evidence="1">
    <location>
        <begin position="109"/>
        <end position="122"/>
    </location>
</feature>
<dbReference type="RefSeq" id="WP_343895929.1">
    <property type="nucleotide sequence ID" value="NZ_BAAAFZ010000038.1"/>
</dbReference>
<dbReference type="PROSITE" id="PS50914">
    <property type="entry name" value="BON"/>
    <property type="match status" value="1"/>
</dbReference>
<dbReference type="Gene3D" id="3.10.350.10">
    <property type="entry name" value="LysM domain"/>
    <property type="match status" value="1"/>
</dbReference>
<evidence type="ECO:0000313" key="4">
    <source>
        <dbReference type="EMBL" id="GAA0587720.1"/>
    </source>
</evidence>
<evidence type="ECO:0000256" key="1">
    <source>
        <dbReference type="SAM" id="MobiDB-lite"/>
    </source>
</evidence>
<dbReference type="SMART" id="SM00257">
    <property type="entry name" value="LysM"/>
    <property type="match status" value="1"/>
</dbReference>
<feature type="domain" description="BON" evidence="2">
    <location>
        <begin position="20"/>
        <end position="89"/>
    </location>
</feature>
<proteinExistence type="predicted"/>
<feature type="region of interest" description="Disordered" evidence="1">
    <location>
        <begin position="109"/>
        <end position="132"/>
    </location>
</feature>
<dbReference type="EMBL" id="BAAAFZ010000038">
    <property type="protein sequence ID" value="GAA0587720.1"/>
    <property type="molecule type" value="Genomic_DNA"/>
</dbReference>
<dbReference type="PROSITE" id="PS51782">
    <property type="entry name" value="LYSM"/>
    <property type="match status" value="1"/>
</dbReference>
<dbReference type="Gene3D" id="3.30.1340.30">
    <property type="match status" value="1"/>
</dbReference>
<dbReference type="PANTHER" id="PTHR34700:SF8">
    <property type="entry name" value="POTASSIUM BINDING PROTEIN KBP"/>
    <property type="match status" value="1"/>
</dbReference>
<keyword evidence="5" id="KW-1185">Reference proteome</keyword>
<dbReference type="SUPFAM" id="SSF54106">
    <property type="entry name" value="LysM domain"/>
    <property type="match status" value="1"/>
</dbReference>
<evidence type="ECO:0000313" key="5">
    <source>
        <dbReference type="Proteomes" id="UP001501588"/>
    </source>
</evidence>
<evidence type="ECO:0000259" key="3">
    <source>
        <dbReference type="PROSITE" id="PS51782"/>
    </source>
</evidence>
<dbReference type="Pfam" id="PF04972">
    <property type="entry name" value="BON"/>
    <property type="match status" value="1"/>
</dbReference>
<dbReference type="InterPro" id="IPR007055">
    <property type="entry name" value="BON_dom"/>
</dbReference>
<dbReference type="InterPro" id="IPR052196">
    <property type="entry name" value="Bact_Kbp"/>
</dbReference>
<accession>A0ABP3QEX2</accession>
<reference evidence="5" key="1">
    <citation type="journal article" date="2019" name="Int. J. Syst. Evol. Microbiol.">
        <title>The Global Catalogue of Microorganisms (GCM) 10K type strain sequencing project: providing services to taxonomists for standard genome sequencing and annotation.</title>
        <authorList>
            <consortium name="The Broad Institute Genomics Platform"/>
            <consortium name="The Broad Institute Genome Sequencing Center for Infectious Disease"/>
            <person name="Wu L."/>
            <person name="Ma J."/>
        </authorList>
    </citation>
    <scope>NUCLEOTIDE SEQUENCE [LARGE SCALE GENOMIC DNA]</scope>
    <source>
        <strain evidence="5">JCM 9933</strain>
    </source>
</reference>
<dbReference type="Pfam" id="PF01476">
    <property type="entry name" value="LysM"/>
    <property type="match status" value="1"/>
</dbReference>
<dbReference type="Proteomes" id="UP001501588">
    <property type="component" value="Unassembled WGS sequence"/>
</dbReference>
<dbReference type="InterPro" id="IPR018392">
    <property type="entry name" value="LysM"/>
</dbReference>